<sequence length="204" mass="22544">MPRGSLGDVLHCNKGCGFLYWPARFKVVLDAADALAYLHHDCVPPIVLRDVKSNNNLLNEELGAKISDFGVAKVVRGSDKGCVECMSVIAGSYGYIAPEYAYTLHVNEKSDIYSFGVVMLELVTGRRGVEVAFGEKDLVSWVSSVLHNNGADKVIDPNLDSSFREHMNKVLDIALLCIALIPANRLSMRTIVKLLQESNVKWKY</sequence>
<feature type="domain" description="Protein kinase" evidence="19">
    <location>
        <begin position="1"/>
        <end position="200"/>
    </location>
</feature>
<dbReference type="PROSITE" id="PS50011">
    <property type="entry name" value="PROTEIN_KINASE_DOM"/>
    <property type="match status" value="1"/>
</dbReference>
<evidence type="ECO:0000256" key="15">
    <source>
        <dbReference type="ARBA" id="ARBA00023136"/>
    </source>
</evidence>
<dbReference type="Proteomes" id="UP000595140">
    <property type="component" value="Unassembled WGS sequence"/>
</dbReference>
<keyword evidence="13" id="KW-0067">ATP-binding</keyword>
<gene>
    <name evidence="20" type="ORF">CCAM_LOCUS25875</name>
</gene>
<keyword evidence="3" id="KW-1003">Cell membrane</keyword>
<evidence type="ECO:0000259" key="19">
    <source>
        <dbReference type="PROSITE" id="PS50011"/>
    </source>
</evidence>
<evidence type="ECO:0000256" key="2">
    <source>
        <dbReference type="ARBA" id="ARBA00012513"/>
    </source>
</evidence>
<dbReference type="EMBL" id="OOIL02002698">
    <property type="protein sequence ID" value="VFQ84099.1"/>
    <property type="molecule type" value="Genomic_DNA"/>
</dbReference>
<evidence type="ECO:0000256" key="16">
    <source>
        <dbReference type="ARBA" id="ARBA00023180"/>
    </source>
</evidence>
<evidence type="ECO:0000313" key="21">
    <source>
        <dbReference type="Proteomes" id="UP000595140"/>
    </source>
</evidence>
<evidence type="ECO:0000313" key="20">
    <source>
        <dbReference type="EMBL" id="VFQ84099.1"/>
    </source>
</evidence>
<evidence type="ECO:0000256" key="1">
    <source>
        <dbReference type="ARBA" id="ARBA00004162"/>
    </source>
</evidence>
<evidence type="ECO:0000256" key="5">
    <source>
        <dbReference type="ARBA" id="ARBA00022553"/>
    </source>
</evidence>
<dbReference type="InterPro" id="IPR000719">
    <property type="entry name" value="Prot_kinase_dom"/>
</dbReference>
<organism evidence="20 21">
    <name type="scientific">Cuscuta campestris</name>
    <dbReference type="NCBI Taxonomy" id="132261"/>
    <lineage>
        <taxon>Eukaryota</taxon>
        <taxon>Viridiplantae</taxon>
        <taxon>Streptophyta</taxon>
        <taxon>Embryophyta</taxon>
        <taxon>Tracheophyta</taxon>
        <taxon>Spermatophyta</taxon>
        <taxon>Magnoliopsida</taxon>
        <taxon>eudicotyledons</taxon>
        <taxon>Gunneridae</taxon>
        <taxon>Pentapetalae</taxon>
        <taxon>asterids</taxon>
        <taxon>lamiids</taxon>
        <taxon>Solanales</taxon>
        <taxon>Convolvulaceae</taxon>
        <taxon>Cuscuteae</taxon>
        <taxon>Cuscuta</taxon>
        <taxon>Cuscuta subgen. Grammica</taxon>
        <taxon>Cuscuta sect. Cleistogrammica</taxon>
    </lineage>
</organism>
<evidence type="ECO:0000256" key="9">
    <source>
        <dbReference type="ARBA" id="ARBA00022729"/>
    </source>
</evidence>
<evidence type="ECO:0000256" key="12">
    <source>
        <dbReference type="ARBA" id="ARBA00022777"/>
    </source>
</evidence>
<keyword evidence="8" id="KW-0812">Transmembrane</keyword>
<dbReference type="SMART" id="SM00220">
    <property type="entry name" value="S_TKc"/>
    <property type="match status" value="1"/>
</dbReference>
<keyword evidence="12" id="KW-0418">Kinase</keyword>
<dbReference type="InterPro" id="IPR011009">
    <property type="entry name" value="Kinase-like_dom_sf"/>
</dbReference>
<name>A0A484M6C1_9ASTE</name>
<dbReference type="EC" id="2.7.11.1" evidence="2"/>
<comment type="catalytic activity">
    <reaction evidence="17">
        <text>L-threonyl-[protein] + ATP = O-phospho-L-threonyl-[protein] + ADP + H(+)</text>
        <dbReference type="Rhea" id="RHEA:46608"/>
        <dbReference type="Rhea" id="RHEA-COMP:11060"/>
        <dbReference type="Rhea" id="RHEA-COMP:11605"/>
        <dbReference type="ChEBI" id="CHEBI:15378"/>
        <dbReference type="ChEBI" id="CHEBI:30013"/>
        <dbReference type="ChEBI" id="CHEBI:30616"/>
        <dbReference type="ChEBI" id="CHEBI:61977"/>
        <dbReference type="ChEBI" id="CHEBI:456216"/>
        <dbReference type="EC" id="2.7.11.1"/>
    </reaction>
</comment>
<dbReference type="SUPFAM" id="SSF56112">
    <property type="entry name" value="Protein kinase-like (PK-like)"/>
    <property type="match status" value="1"/>
</dbReference>
<keyword evidence="10" id="KW-0677">Repeat</keyword>
<comment type="catalytic activity">
    <reaction evidence="18">
        <text>L-seryl-[protein] + ATP = O-phospho-L-seryl-[protein] + ADP + H(+)</text>
        <dbReference type="Rhea" id="RHEA:17989"/>
        <dbReference type="Rhea" id="RHEA-COMP:9863"/>
        <dbReference type="Rhea" id="RHEA-COMP:11604"/>
        <dbReference type="ChEBI" id="CHEBI:15378"/>
        <dbReference type="ChEBI" id="CHEBI:29999"/>
        <dbReference type="ChEBI" id="CHEBI:30616"/>
        <dbReference type="ChEBI" id="CHEBI:83421"/>
        <dbReference type="ChEBI" id="CHEBI:456216"/>
        <dbReference type="EC" id="2.7.11.1"/>
    </reaction>
</comment>
<dbReference type="Gene3D" id="1.10.510.10">
    <property type="entry name" value="Transferase(Phosphotransferase) domain 1"/>
    <property type="match status" value="1"/>
</dbReference>
<evidence type="ECO:0000256" key="4">
    <source>
        <dbReference type="ARBA" id="ARBA00022527"/>
    </source>
</evidence>
<reference evidence="20 21" key="1">
    <citation type="submission" date="2018-04" db="EMBL/GenBank/DDBJ databases">
        <authorList>
            <person name="Vogel A."/>
        </authorList>
    </citation>
    <scope>NUCLEOTIDE SEQUENCE [LARGE SCALE GENOMIC DNA]</scope>
</reference>
<evidence type="ECO:0000256" key="3">
    <source>
        <dbReference type="ARBA" id="ARBA00022475"/>
    </source>
</evidence>
<dbReference type="AlphaFoldDB" id="A0A484M6C1"/>
<dbReference type="GO" id="GO:0005524">
    <property type="term" value="F:ATP binding"/>
    <property type="evidence" value="ECO:0007669"/>
    <property type="project" value="UniProtKB-KW"/>
</dbReference>
<dbReference type="PANTHER" id="PTHR48055">
    <property type="entry name" value="LEUCINE-RICH REPEAT RECEPTOR PROTEIN KINASE EMS1"/>
    <property type="match status" value="1"/>
</dbReference>
<keyword evidence="7" id="KW-0808">Transferase</keyword>
<protein>
    <recommendedName>
        <fullName evidence="2">non-specific serine/threonine protein kinase</fullName>
        <ecNumber evidence="2">2.7.11.1</ecNumber>
    </recommendedName>
</protein>
<evidence type="ECO:0000256" key="13">
    <source>
        <dbReference type="ARBA" id="ARBA00022840"/>
    </source>
</evidence>
<dbReference type="GO" id="GO:0004674">
    <property type="term" value="F:protein serine/threonine kinase activity"/>
    <property type="evidence" value="ECO:0007669"/>
    <property type="project" value="UniProtKB-KW"/>
</dbReference>
<evidence type="ECO:0000256" key="8">
    <source>
        <dbReference type="ARBA" id="ARBA00022692"/>
    </source>
</evidence>
<keyword evidence="5" id="KW-0597">Phosphoprotein</keyword>
<dbReference type="FunFam" id="1.10.510.10:FF:000417">
    <property type="entry name" value="Leucine-rich repeat receptor-like protein kinase"/>
    <property type="match status" value="1"/>
</dbReference>
<dbReference type="Pfam" id="PF00069">
    <property type="entry name" value="Pkinase"/>
    <property type="match status" value="1"/>
</dbReference>
<evidence type="ECO:0000256" key="7">
    <source>
        <dbReference type="ARBA" id="ARBA00022679"/>
    </source>
</evidence>
<evidence type="ECO:0000256" key="18">
    <source>
        <dbReference type="ARBA" id="ARBA00048679"/>
    </source>
</evidence>
<keyword evidence="4" id="KW-0723">Serine/threonine-protein kinase</keyword>
<keyword evidence="16" id="KW-0325">Glycoprotein</keyword>
<keyword evidence="11" id="KW-0547">Nucleotide-binding</keyword>
<evidence type="ECO:0000256" key="10">
    <source>
        <dbReference type="ARBA" id="ARBA00022737"/>
    </source>
</evidence>
<evidence type="ECO:0000256" key="6">
    <source>
        <dbReference type="ARBA" id="ARBA00022614"/>
    </source>
</evidence>
<dbReference type="GO" id="GO:0005886">
    <property type="term" value="C:plasma membrane"/>
    <property type="evidence" value="ECO:0007669"/>
    <property type="project" value="UniProtKB-SubCell"/>
</dbReference>
<keyword evidence="14" id="KW-1133">Transmembrane helix</keyword>
<evidence type="ECO:0000256" key="14">
    <source>
        <dbReference type="ARBA" id="ARBA00022989"/>
    </source>
</evidence>
<keyword evidence="6" id="KW-0433">Leucine-rich repeat</keyword>
<proteinExistence type="predicted"/>
<keyword evidence="15" id="KW-0472">Membrane</keyword>
<dbReference type="OrthoDB" id="4062651at2759"/>
<comment type="subcellular location">
    <subcellularLocation>
        <location evidence="1">Cell membrane</location>
        <topology evidence="1">Single-pass membrane protein</topology>
    </subcellularLocation>
</comment>
<keyword evidence="9" id="KW-0732">Signal</keyword>
<dbReference type="InterPro" id="IPR051564">
    <property type="entry name" value="LRR_receptor-like_kinase"/>
</dbReference>
<keyword evidence="21" id="KW-1185">Reference proteome</keyword>
<accession>A0A484M6C1</accession>
<evidence type="ECO:0000256" key="17">
    <source>
        <dbReference type="ARBA" id="ARBA00047899"/>
    </source>
</evidence>
<evidence type="ECO:0000256" key="11">
    <source>
        <dbReference type="ARBA" id="ARBA00022741"/>
    </source>
</evidence>
<dbReference type="PANTHER" id="PTHR48055:SF2">
    <property type="entry name" value="RECEPTOR-LIKE PROTEIN KINASE 7"/>
    <property type="match status" value="1"/>
</dbReference>